<dbReference type="InterPro" id="IPR045093">
    <property type="entry name" value="Cullin"/>
</dbReference>
<dbReference type="InterPro" id="IPR036317">
    <property type="entry name" value="Cullin_homology_sf"/>
</dbReference>
<dbReference type="InterPro" id="IPR036390">
    <property type="entry name" value="WH_DNA-bd_sf"/>
</dbReference>
<keyword evidence="6" id="KW-1185">Reference proteome</keyword>
<dbReference type="GO" id="GO:0006511">
    <property type="term" value="P:ubiquitin-dependent protein catabolic process"/>
    <property type="evidence" value="ECO:0007669"/>
    <property type="project" value="InterPro"/>
</dbReference>
<dbReference type="Pfam" id="PF26557">
    <property type="entry name" value="Cullin_AB"/>
    <property type="match status" value="1"/>
</dbReference>
<dbReference type="Pfam" id="PF00888">
    <property type="entry name" value="Cullin"/>
    <property type="match status" value="1"/>
</dbReference>
<dbReference type="RefSeq" id="XP_012896034.1">
    <property type="nucleotide sequence ID" value="XM_013040580.1"/>
</dbReference>
<dbReference type="SUPFAM" id="SSF74788">
    <property type="entry name" value="Cullin repeat-like"/>
    <property type="match status" value="1"/>
</dbReference>
<evidence type="ECO:0000256" key="2">
    <source>
        <dbReference type="PROSITE-ProRule" id="PRU00330"/>
    </source>
</evidence>
<dbReference type="OrthoDB" id="27073at2759"/>
<evidence type="ECO:0000259" key="4">
    <source>
        <dbReference type="PROSITE" id="PS50069"/>
    </source>
</evidence>
<dbReference type="Proteomes" id="UP000008312">
    <property type="component" value="Unassembled WGS sequence"/>
</dbReference>
<evidence type="ECO:0000256" key="1">
    <source>
        <dbReference type="ARBA" id="ARBA00006019"/>
    </source>
</evidence>
<dbReference type="PROSITE" id="PS50069">
    <property type="entry name" value="CULLIN_2"/>
    <property type="match status" value="1"/>
</dbReference>
<evidence type="ECO:0000313" key="5">
    <source>
        <dbReference type="EMBL" id="CBK21986.2"/>
    </source>
</evidence>
<dbReference type="InterPro" id="IPR016158">
    <property type="entry name" value="Cullin_homology"/>
</dbReference>
<accession>D8M1P7</accession>
<dbReference type="SUPFAM" id="SSF46785">
    <property type="entry name" value="Winged helix' DNA-binding domain"/>
    <property type="match status" value="1"/>
</dbReference>
<dbReference type="GeneID" id="24922506"/>
<dbReference type="EMBL" id="FN668646">
    <property type="protein sequence ID" value="CBK21986.2"/>
    <property type="molecule type" value="Genomic_DNA"/>
</dbReference>
<dbReference type="Gene3D" id="3.30.230.130">
    <property type="entry name" value="Cullin, Chain C, Domain 2"/>
    <property type="match status" value="1"/>
</dbReference>
<proteinExistence type="inferred from homology"/>
<dbReference type="GO" id="GO:0031625">
    <property type="term" value="F:ubiquitin protein ligase binding"/>
    <property type="evidence" value="ECO:0007669"/>
    <property type="project" value="InterPro"/>
</dbReference>
<protein>
    <recommendedName>
        <fullName evidence="4">Cullin family profile domain-containing protein</fullName>
    </recommendedName>
</protein>
<evidence type="ECO:0000313" key="6">
    <source>
        <dbReference type="Proteomes" id="UP000008312"/>
    </source>
</evidence>
<dbReference type="InterPro" id="IPR001373">
    <property type="entry name" value="Cullin_N"/>
</dbReference>
<dbReference type="AlphaFoldDB" id="D8M1P7"/>
<sequence>MSCDSSATGGAEGVFQQIHQSVLKPMLDQYSTWDCHPVEQPLSCNVYLHNYNLLYKLFTERNTSNDVYQEAIYRQTKEVIKAFYYKLESDLPSPNIDQNIMELLCCKWEEMKSIIKVEKNFVSRTGQKHMDSEIKKYFVKTVYKSLSLPVRNSVRFTIKNYRGGRHDSFSPCVAQCIQIISECEKIKPTSPTPFEHDLILDAKRYYDSVRLSLSSIHQILSSLDSTFALEAEISTTFGVSSITEDLQNTALEGILSRYLSSIFPDDLETFYRLFVYVKRVNGGIENFSEHLQREIVKYGRKLFDRYLETFQNTQRKKQTLWEYIKTLAHSMYCLYEVCFGSTFLLFKTIQKRLDAFPAFFQALYSAIASISDLSFAADYSVPAGIAEYLDHAIRVENTSGSTFSAQLTELIFLYSNISNKDEFMHRYDVLLSRRLLCSRTTNREIERNIVARIRTSTGVMSASSMDSLLNDMENTMSGDFTHKVKQLCGELPFDFYLNVLTRPIWPQLPESCFEEHDESIQFPPSMQRIIDSFNSIPKDSERSYHWSFVRGFITAEIALSSRTIEVQMLPVQFAVISQFQADERISAGQLLERTGMSEKLLLQTLDSLTNSVFNILKKVGGEAETMRMSDEFQFNEEFAPTLYTARASEHVPTEKIKYTESYKAAIHRIVKKRKTVLIAKLKEDVMKEMEPWNMDETDFDKAMNSLFENDFIQRCSDDNNSVELA</sequence>
<dbReference type="InParanoid" id="D8M1P7"/>
<dbReference type="SUPFAM" id="SSF75632">
    <property type="entry name" value="Cullin homology domain"/>
    <property type="match status" value="1"/>
</dbReference>
<dbReference type="Gene3D" id="1.10.10.10">
    <property type="entry name" value="Winged helix-like DNA-binding domain superfamily/Winged helix DNA-binding domain"/>
    <property type="match status" value="1"/>
</dbReference>
<dbReference type="Gene3D" id="1.20.1310.10">
    <property type="entry name" value="Cullin Repeats"/>
    <property type="match status" value="1"/>
</dbReference>
<reference evidence="5" key="1">
    <citation type="submission" date="2010-02" db="EMBL/GenBank/DDBJ databases">
        <title>Sequencing and annotation of the Blastocystis hominis genome.</title>
        <authorList>
            <person name="Wincker P."/>
        </authorList>
    </citation>
    <scope>NUCLEOTIDE SEQUENCE</scope>
    <source>
        <strain evidence="5">Singapore isolate B</strain>
    </source>
</reference>
<dbReference type="InterPro" id="IPR016159">
    <property type="entry name" value="Cullin_repeat-like_dom_sf"/>
</dbReference>
<dbReference type="InterPro" id="IPR059120">
    <property type="entry name" value="Cullin-like_AB"/>
</dbReference>
<organism evidence="5">
    <name type="scientific">Blastocystis hominis</name>
    <dbReference type="NCBI Taxonomy" id="12968"/>
    <lineage>
        <taxon>Eukaryota</taxon>
        <taxon>Sar</taxon>
        <taxon>Stramenopiles</taxon>
        <taxon>Bigyra</taxon>
        <taxon>Opalozoa</taxon>
        <taxon>Opalinata</taxon>
        <taxon>Blastocystidae</taxon>
        <taxon>Blastocystis</taxon>
    </lineage>
</organism>
<evidence type="ECO:0000256" key="3">
    <source>
        <dbReference type="RuleBase" id="RU003829"/>
    </source>
</evidence>
<name>D8M1P7_BLAHO</name>
<gene>
    <name evidence="5" type="ORF">GSBLH_T00006381001</name>
</gene>
<feature type="domain" description="Cullin family profile" evidence="4">
    <location>
        <begin position="380"/>
        <end position="609"/>
    </location>
</feature>
<dbReference type="SMART" id="SM00182">
    <property type="entry name" value="CULLIN"/>
    <property type="match status" value="1"/>
</dbReference>
<dbReference type="PANTHER" id="PTHR11932">
    <property type="entry name" value="CULLIN"/>
    <property type="match status" value="1"/>
</dbReference>
<comment type="similarity">
    <text evidence="1 2 3">Belongs to the cullin family.</text>
</comment>
<dbReference type="InterPro" id="IPR036388">
    <property type="entry name" value="WH-like_DNA-bd_sf"/>
</dbReference>